<reference evidence="3" key="1">
    <citation type="journal article" date="2015" name="Proc. Natl. Acad. Sci. U.S.A.">
        <title>Genome sequence of the Asian Tiger mosquito, Aedes albopictus, reveals insights into its biology, genetics, and evolution.</title>
        <authorList>
            <person name="Chen X.G."/>
            <person name="Jiang X."/>
            <person name="Gu J."/>
            <person name="Xu M."/>
            <person name="Wu Y."/>
            <person name="Deng Y."/>
            <person name="Zhang C."/>
            <person name="Bonizzoni M."/>
            <person name="Dermauw W."/>
            <person name="Vontas J."/>
            <person name="Armbruster P."/>
            <person name="Huang X."/>
            <person name="Yang Y."/>
            <person name="Zhang H."/>
            <person name="He W."/>
            <person name="Peng H."/>
            <person name="Liu Y."/>
            <person name="Wu K."/>
            <person name="Chen J."/>
            <person name="Lirakis M."/>
            <person name="Topalis P."/>
            <person name="Van Leeuwen T."/>
            <person name="Hall A.B."/>
            <person name="Jiang X."/>
            <person name="Thorpe C."/>
            <person name="Mueller R.L."/>
            <person name="Sun C."/>
            <person name="Waterhouse R.M."/>
            <person name="Yan G."/>
            <person name="Tu Z.J."/>
            <person name="Fang X."/>
            <person name="James A.A."/>
        </authorList>
    </citation>
    <scope>NUCLEOTIDE SEQUENCE [LARGE SCALE GENOMIC DNA]</scope>
    <source>
        <strain evidence="3">Foshan</strain>
    </source>
</reference>
<dbReference type="EnsemblMetazoa" id="AALFPA23_004741.R5872">
    <property type="protein sequence ID" value="AALFPA23_004741.P5872"/>
    <property type="gene ID" value="AALFPA23_004741"/>
</dbReference>
<evidence type="ECO:0000259" key="1">
    <source>
        <dbReference type="Pfam" id="PF01926"/>
    </source>
</evidence>
<dbReference type="PROSITE" id="PS00675">
    <property type="entry name" value="SIGMA54_INTERACT_1"/>
    <property type="match status" value="1"/>
</dbReference>
<evidence type="ECO:0000313" key="2">
    <source>
        <dbReference type="EnsemblMetazoa" id="AALFPA23_004741.P5871"/>
    </source>
</evidence>
<organism evidence="2 3">
    <name type="scientific">Aedes albopictus</name>
    <name type="common">Asian tiger mosquito</name>
    <name type="synonym">Stegomyia albopicta</name>
    <dbReference type="NCBI Taxonomy" id="7160"/>
    <lineage>
        <taxon>Eukaryota</taxon>
        <taxon>Metazoa</taxon>
        <taxon>Ecdysozoa</taxon>
        <taxon>Arthropoda</taxon>
        <taxon>Hexapoda</taxon>
        <taxon>Insecta</taxon>
        <taxon>Pterygota</taxon>
        <taxon>Neoptera</taxon>
        <taxon>Endopterygota</taxon>
        <taxon>Diptera</taxon>
        <taxon>Nematocera</taxon>
        <taxon>Culicoidea</taxon>
        <taxon>Culicidae</taxon>
        <taxon>Culicinae</taxon>
        <taxon>Aedini</taxon>
        <taxon>Aedes</taxon>
        <taxon>Stegomyia</taxon>
    </lineage>
</organism>
<feature type="domain" description="G" evidence="1">
    <location>
        <begin position="20"/>
        <end position="139"/>
    </location>
</feature>
<accession>A0ABM1Y178</accession>
<keyword evidence="3" id="KW-1185">Reference proteome</keyword>
<dbReference type="PANTHER" id="PTHR32046:SF12">
    <property type="entry name" value="AIG1-TYPE G DOMAIN-CONTAINING PROTEIN"/>
    <property type="match status" value="1"/>
</dbReference>
<dbReference type="RefSeq" id="XP_062701205.1">
    <property type="nucleotide sequence ID" value="XM_062845221.1"/>
</dbReference>
<dbReference type="EnsemblMetazoa" id="AALFPA23_004741.R5867">
    <property type="protein sequence ID" value="AALFPA23_004741.P5867"/>
    <property type="gene ID" value="AALFPA23_004741"/>
</dbReference>
<sequence>MESIKPETSSKQDIQKEFNIMLLGETGSGKSTLINYLMNYFHNGTLDNLKIAIPTKHHVTTEDLKHHEDNVQDASKSKTRACAVYNFRKHDTIFNFIDTPGLSDTEGVIQDDFNIQQIMGAAEQSGLLTAIVLVINGTQTRATVTLRNTLCLMKRSIPDVLLQNLVVVLTNCSAASVNFDMAYLKPWTVHEVNVFYMNNSALSRPASQWMDNGRKKKAVEKEWKCSMETIEELIQNLTQLGGKATEAFKQMRMKRDRIKSQLHSILLEVKKYQSLQNELDIMKITQKCISTDIQIYSEYKRTTQVEHTEFVQCDDYNTICSECSNACHENEENISPFQIILGIALNEFTIISMAFNLINIFLSLSEPLCHCEHPLHTHYNAKIRPIKKIITVEEVLEDMKSAYDQSVSKNEKIQSKIGSLDTDIAAVKYALDEKEADILKCCHELKKLCSQFNFVDELQGILGIMERYARMPTSTVARLDAEKRIRNIKLVVDTLSSAGTSD</sequence>
<dbReference type="Proteomes" id="UP000069940">
    <property type="component" value="Unassembled WGS sequence"/>
</dbReference>
<dbReference type="InterPro" id="IPR025662">
    <property type="entry name" value="Sigma_54_int_dom_ATP-bd_1"/>
</dbReference>
<dbReference type="RefSeq" id="XP_029733893.2">
    <property type="nucleotide sequence ID" value="XM_029878033.2"/>
</dbReference>
<dbReference type="InterPro" id="IPR006073">
    <property type="entry name" value="GTP-bd"/>
</dbReference>
<dbReference type="EnsemblMetazoa" id="AALFPA23_004741.R5873">
    <property type="protein sequence ID" value="AALFPA23_004741.P5873"/>
    <property type="gene ID" value="AALFPA23_004741"/>
</dbReference>
<evidence type="ECO:0000313" key="3">
    <source>
        <dbReference type="Proteomes" id="UP000069940"/>
    </source>
</evidence>
<dbReference type="EnsemblMetazoa" id="AALFPA23_004741.R5868">
    <property type="protein sequence ID" value="AALFPA23_004741.P5868"/>
    <property type="gene ID" value="AALFPA23_004741"/>
</dbReference>
<protein>
    <recommendedName>
        <fullName evidence="1">G domain-containing protein</fullName>
    </recommendedName>
</protein>
<proteinExistence type="predicted"/>
<dbReference type="GeneID" id="109414094"/>
<dbReference type="RefSeq" id="XP_062701204.1">
    <property type="nucleotide sequence ID" value="XM_062845220.1"/>
</dbReference>
<dbReference type="EnsemblMetazoa" id="AALFPA23_004741.R5870">
    <property type="protein sequence ID" value="AALFPA23_004741.P5870"/>
    <property type="gene ID" value="AALFPA23_004741"/>
</dbReference>
<dbReference type="Gene3D" id="3.40.50.300">
    <property type="entry name" value="P-loop containing nucleotide triphosphate hydrolases"/>
    <property type="match status" value="1"/>
</dbReference>
<dbReference type="RefSeq" id="XP_062701203.1">
    <property type="nucleotide sequence ID" value="XM_062845219.1"/>
</dbReference>
<reference evidence="2" key="2">
    <citation type="submission" date="2025-05" db="UniProtKB">
        <authorList>
            <consortium name="EnsemblMetazoa"/>
        </authorList>
    </citation>
    <scope>IDENTIFICATION</scope>
    <source>
        <strain evidence="2">Foshan</strain>
    </source>
</reference>
<dbReference type="SUPFAM" id="SSF52540">
    <property type="entry name" value="P-loop containing nucleoside triphosphate hydrolases"/>
    <property type="match status" value="1"/>
</dbReference>
<dbReference type="RefSeq" id="XP_062701207.1">
    <property type="nucleotide sequence ID" value="XM_062845223.1"/>
</dbReference>
<dbReference type="RefSeq" id="XP_029733894.2">
    <property type="nucleotide sequence ID" value="XM_029878034.2"/>
</dbReference>
<dbReference type="RefSeq" id="XP_062701206.1">
    <property type="nucleotide sequence ID" value="XM_062845222.1"/>
</dbReference>
<dbReference type="Pfam" id="PF01926">
    <property type="entry name" value="MMR_HSR1"/>
    <property type="match status" value="1"/>
</dbReference>
<dbReference type="RefSeq" id="XP_019543384.3">
    <property type="nucleotide sequence ID" value="XM_019687839.3"/>
</dbReference>
<dbReference type="EnsemblMetazoa" id="AALFPA23_004741.R5871">
    <property type="protein sequence ID" value="AALFPA23_004741.P5871"/>
    <property type="gene ID" value="AALFPA23_004741"/>
</dbReference>
<dbReference type="InterPro" id="IPR027417">
    <property type="entry name" value="P-loop_NTPase"/>
</dbReference>
<name>A0ABM1Y178_AEDAL</name>
<dbReference type="EnsemblMetazoa" id="AALFPA23_004741.R5866">
    <property type="protein sequence ID" value="AALFPA23_004741.P5866"/>
    <property type="gene ID" value="AALFPA23_004741"/>
</dbReference>
<dbReference type="EnsemblMetazoa" id="AALFPA23_004741.R5869">
    <property type="protein sequence ID" value="AALFPA23_004741.P5869"/>
    <property type="gene ID" value="AALFPA23_004741"/>
</dbReference>
<dbReference type="PANTHER" id="PTHR32046">
    <property type="entry name" value="G DOMAIN-CONTAINING PROTEIN"/>
    <property type="match status" value="1"/>
</dbReference>